<organism evidence="5 6">
    <name type="scientific">Drosophila mojavensis</name>
    <name type="common">Fruit fly</name>
    <dbReference type="NCBI Taxonomy" id="7230"/>
    <lineage>
        <taxon>Eukaryota</taxon>
        <taxon>Metazoa</taxon>
        <taxon>Ecdysozoa</taxon>
        <taxon>Arthropoda</taxon>
        <taxon>Hexapoda</taxon>
        <taxon>Insecta</taxon>
        <taxon>Pterygota</taxon>
        <taxon>Neoptera</taxon>
        <taxon>Endopterygota</taxon>
        <taxon>Diptera</taxon>
        <taxon>Brachycera</taxon>
        <taxon>Muscomorpha</taxon>
        <taxon>Ephydroidea</taxon>
        <taxon>Drosophilidae</taxon>
        <taxon>Drosophila</taxon>
    </lineage>
</organism>
<proteinExistence type="predicted"/>
<dbReference type="OrthoDB" id="414826at2759"/>
<dbReference type="Proteomes" id="UP000009192">
    <property type="component" value="Unassembled WGS sequence"/>
</dbReference>
<evidence type="ECO:0000259" key="4">
    <source>
        <dbReference type="SMART" id="SM00198"/>
    </source>
</evidence>
<dbReference type="EMBL" id="CH933809">
    <property type="protein sequence ID" value="KRG06463.1"/>
    <property type="molecule type" value="Genomic_DNA"/>
</dbReference>
<dbReference type="GO" id="GO:0005576">
    <property type="term" value="C:extracellular region"/>
    <property type="evidence" value="ECO:0007669"/>
    <property type="project" value="UniProtKB-SubCell"/>
</dbReference>
<keyword evidence="3" id="KW-0732">Signal</keyword>
<dbReference type="AlphaFoldDB" id="A0A0Q9XCZ8"/>
<name>A0A0Q9XCZ8_DROMO</name>
<sequence>MNFSLSLLTVILVLGIMAGQGNGKANRLLLHEFNQGFNGGHDLSAYGAPNNCLSNLWSPECPSDAYMVPMSPQLVEYIVSLHNYLRSNGGSPNKAIPFRWSNELEKLAESNVKQCKVAHDDCVTNTYKVTGQNLALNVYTGTFNARSDNALVLQSIKSWWNEYKASQKENIGSKKNIVLGCAASRFYSKGSHNFLIACNYATINSLGQFELRQGSPAGLGYPF</sequence>
<feature type="domain" description="SCP" evidence="4">
    <location>
        <begin position="73"/>
        <end position="207"/>
    </location>
</feature>
<dbReference type="SUPFAM" id="SSF55797">
    <property type="entry name" value="PR-1-like"/>
    <property type="match status" value="1"/>
</dbReference>
<evidence type="ECO:0000256" key="1">
    <source>
        <dbReference type="ARBA" id="ARBA00004613"/>
    </source>
</evidence>
<protein>
    <recommendedName>
        <fullName evidence="4">SCP domain-containing protein</fullName>
    </recommendedName>
</protein>
<gene>
    <name evidence="5" type="primary">Dmoj\GI25874</name>
    <name evidence="5" type="ORF">Dmoj_GI25874</name>
</gene>
<dbReference type="InParanoid" id="A0A0Q9XCZ8"/>
<accession>A0A0Q9XCZ8</accession>
<evidence type="ECO:0000256" key="2">
    <source>
        <dbReference type="ARBA" id="ARBA00022525"/>
    </source>
</evidence>
<evidence type="ECO:0000313" key="6">
    <source>
        <dbReference type="Proteomes" id="UP000009192"/>
    </source>
</evidence>
<dbReference type="SMART" id="SM00198">
    <property type="entry name" value="SCP"/>
    <property type="match status" value="1"/>
</dbReference>
<dbReference type="InterPro" id="IPR014044">
    <property type="entry name" value="CAP_dom"/>
</dbReference>
<reference evidence="5 6" key="1">
    <citation type="journal article" date="2007" name="Nature">
        <title>Evolution of genes and genomes on the Drosophila phylogeny.</title>
        <authorList>
            <consortium name="Drosophila 12 Genomes Consortium"/>
            <person name="Clark A.G."/>
            <person name="Eisen M.B."/>
            <person name="Smith D.R."/>
            <person name="Bergman C.M."/>
            <person name="Oliver B."/>
            <person name="Markow T.A."/>
            <person name="Kaufman T.C."/>
            <person name="Kellis M."/>
            <person name="Gelbart W."/>
            <person name="Iyer V.N."/>
            <person name="Pollard D.A."/>
            <person name="Sackton T.B."/>
            <person name="Larracuente A.M."/>
            <person name="Singh N.D."/>
            <person name="Abad J.P."/>
            <person name="Abt D.N."/>
            <person name="Adryan B."/>
            <person name="Aguade M."/>
            <person name="Akashi H."/>
            <person name="Anderson W.W."/>
            <person name="Aquadro C.F."/>
            <person name="Ardell D.H."/>
            <person name="Arguello R."/>
            <person name="Artieri C.G."/>
            <person name="Barbash D.A."/>
            <person name="Barker D."/>
            <person name="Barsanti P."/>
            <person name="Batterham P."/>
            <person name="Batzoglou S."/>
            <person name="Begun D."/>
            <person name="Bhutkar A."/>
            <person name="Blanco E."/>
            <person name="Bosak S.A."/>
            <person name="Bradley R.K."/>
            <person name="Brand A.D."/>
            <person name="Brent M.R."/>
            <person name="Brooks A.N."/>
            <person name="Brown R.H."/>
            <person name="Butlin R.K."/>
            <person name="Caggese C."/>
            <person name="Calvi B.R."/>
            <person name="Bernardo de Carvalho A."/>
            <person name="Caspi A."/>
            <person name="Castrezana S."/>
            <person name="Celniker S.E."/>
            <person name="Chang J.L."/>
            <person name="Chapple C."/>
            <person name="Chatterji S."/>
            <person name="Chinwalla A."/>
            <person name="Civetta A."/>
            <person name="Clifton S.W."/>
            <person name="Comeron J.M."/>
            <person name="Costello J.C."/>
            <person name="Coyne J.A."/>
            <person name="Daub J."/>
            <person name="David R.G."/>
            <person name="Delcher A.L."/>
            <person name="Delehaunty K."/>
            <person name="Do C.B."/>
            <person name="Ebling H."/>
            <person name="Edwards K."/>
            <person name="Eickbush T."/>
            <person name="Evans J.D."/>
            <person name="Filipski A."/>
            <person name="Findeiss S."/>
            <person name="Freyhult E."/>
            <person name="Fulton L."/>
            <person name="Fulton R."/>
            <person name="Garcia A.C."/>
            <person name="Gardiner A."/>
            <person name="Garfield D.A."/>
            <person name="Garvin B.E."/>
            <person name="Gibson G."/>
            <person name="Gilbert D."/>
            <person name="Gnerre S."/>
            <person name="Godfrey J."/>
            <person name="Good R."/>
            <person name="Gotea V."/>
            <person name="Gravely B."/>
            <person name="Greenberg A.J."/>
            <person name="Griffiths-Jones S."/>
            <person name="Gross S."/>
            <person name="Guigo R."/>
            <person name="Gustafson E.A."/>
            <person name="Haerty W."/>
            <person name="Hahn M.W."/>
            <person name="Halligan D.L."/>
            <person name="Halpern A.L."/>
            <person name="Halter G.M."/>
            <person name="Han M.V."/>
            <person name="Heger A."/>
            <person name="Hillier L."/>
            <person name="Hinrichs A.S."/>
            <person name="Holmes I."/>
            <person name="Hoskins R.A."/>
            <person name="Hubisz M.J."/>
            <person name="Hultmark D."/>
            <person name="Huntley M.A."/>
            <person name="Jaffe D.B."/>
            <person name="Jagadeeshan S."/>
            <person name="Jeck W.R."/>
            <person name="Johnson J."/>
            <person name="Jones C.D."/>
            <person name="Jordan W.C."/>
            <person name="Karpen G.H."/>
            <person name="Kataoka E."/>
            <person name="Keightley P.D."/>
            <person name="Kheradpour P."/>
            <person name="Kirkness E.F."/>
            <person name="Koerich L.B."/>
            <person name="Kristiansen K."/>
            <person name="Kudrna D."/>
            <person name="Kulathinal R.J."/>
            <person name="Kumar S."/>
            <person name="Kwok R."/>
            <person name="Lander E."/>
            <person name="Langley C.H."/>
            <person name="Lapoint R."/>
            <person name="Lazzaro B.P."/>
            <person name="Lee S.J."/>
            <person name="Levesque L."/>
            <person name="Li R."/>
            <person name="Lin C.F."/>
            <person name="Lin M.F."/>
            <person name="Lindblad-Toh K."/>
            <person name="Llopart A."/>
            <person name="Long M."/>
            <person name="Low L."/>
            <person name="Lozovsky E."/>
            <person name="Lu J."/>
            <person name="Luo M."/>
            <person name="Machado C.A."/>
            <person name="Makalowski W."/>
            <person name="Marzo M."/>
            <person name="Matsuda M."/>
            <person name="Matzkin L."/>
            <person name="McAllister B."/>
            <person name="McBride C.S."/>
            <person name="McKernan B."/>
            <person name="McKernan K."/>
            <person name="Mendez-Lago M."/>
            <person name="Minx P."/>
            <person name="Mollenhauer M.U."/>
            <person name="Montooth K."/>
            <person name="Mount S.M."/>
            <person name="Mu X."/>
            <person name="Myers E."/>
            <person name="Negre B."/>
            <person name="Newfeld S."/>
            <person name="Nielsen R."/>
            <person name="Noor M.A."/>
            <person name="O'Grady P."/>
            <person name="Pachter L."/>
            <person name="Papaceit M."/>
            <person name="Parisi M.J."/>
            <person name="Parisi M."/>
            <person name="Parts L."/>
            <person name="Pedersen J.S."/>
            <person name="Pesole G."/>
            <person name="Phillippy A.M."/>
            <person name="Ponting C.P."/>
            <person name="Pop M."/>
            <person name="Porcelli D."/>
            <person name="Powell J.R."/>
            <person name="Prohaska S."/>
            <person name="Pruitt K."/>
            <person name="Puig M."/>
            <person name="Quesneville H."/>
            <person name="Ram K.R."/>
            <person name="Rand D."/>
            <person name="Rasmussen M.D."/>
            <person name="Reed L.K."/>
            <person name="Reenan R."/>
            <person name="Reily A."/>
            <person name="Remington K.A."/>
            <person name="Rieger T.T."/>
            <person name="Ritchie M.G."/>
            <person name="Robin C."/>
            <person name="Rogers Y.H."/>
            <person name="Rohde C."/>
            <person name="Rozas J."/>
            <person name="Rubenfield M.J."/>
            <person name="Ruiz A."/>
            <person name="Russo S."/>
            <person name="Salzberg S.L."/>
            <person name="Sanchez-Gracia A."/>
            <person name="Saranga D.J."/>
            <person name="Sato H."/>
            <person name="Schaeffer S.W."/>
            <person name="Schatz M.C."/>
            <person name="Schlenke T."/>
            <person name="Schwartz R."/>
            <person name="Segarra C."/>
            <person name="Singh R.S."/>
            <person name="Sirot L."/>
            <person name="Sirota M."/>
            <person name="Sisneros N.B."/>
            <person name="Smith C.D."/>
            <person name="Smith T.F."/>
            <person name="Spieth J."/>
            <person name="Stage D.E."/>
            <person name="Stark A."/>
            <person name="Stephan W."/>
            <person name="Strausberg R.L."/>
            <person name="Strempel S."/>
            <person name="Sturgill D."/>
            <person name="Sutton G."/>
            <person name="Sutton G.G."/>
            <person name="Tao W."/>
            <person name="Teichmann S."/>
            <person name="Tobari Y.N."/>
            <person name="Tomimura Y."/>
            <person name="Tsolas J.M."/>
            <person name="Valente V.L."/>
            <person name="Venter E."/>
            <person name="Venter J.C."/>
            <person name="Vicario S."/>
            <person name="Vieira F.G."/>
            <person name="Vilella A.J."/>
            <person name="Villasante A."/>
            <person name="Walenz B."/>
            <person name="Wang J."/>
            <person name="Wasserman M."/>
            <person name="Watts T."/>
            <person name="Wilson D."/>
            <person name="Wilson R.K."/>
            <person name="Wing R.A."/>
            <person name="Wolfner M.F."/>
            <person name="Wong A."/>
            <person name="Wong G.K."/>
            <person name="Wu C.I."/>
            <person name="Wu G."/>
            <person name="Yamamoto D."/>
            <person name="Yang H.P."/>
            <person name="Yang S.P."/>
            <person name="Yorke J.A."/>
            <person name="Yoshida K."/>
            <person name="Zdobnov E."/>
            <person name="Zhang P."/>
            <person name="Zhang Y."/>
            <person name="Zimin A.V."/>
            <person name="Baldwin J."/>
            <person name="Abdouelleil A."/>
            <person name="Abdulkadir J."/>
            <person name="Abebe A."/>
            <person name="Abera B."/>
            <person name="Abreu J."/>
            <person name="Acer S.C."/>
            <person name="Aftuck L."/>
            <person name="Alexander A."/>
            <person name="An P."/>
            <person name="Anderson E."/>
            <person name="Anderson S."/>
            <person name="Arachi H."/>
            <person name="Azer M."/>
            <person name="Bachantsang P."/>
            <person name="Barry A."/>
            <person name="Bayul T."/>
            <person name="Berlin A."/>
            <person name="Bessette D."/>
            <person name="Bloom T."/>
            <person name="Blye J."/>
            <person name="Boguslavskiy L."/>
            <person name="Bonnet C."/>
            <person name="Boukhgalter B."/>
            <person name="Bourzgui I."/>
            <person name="Brown A."/>
            <person name="Cahill P."/>
            <person name="Channer S."/>
            <person name="Cheshatsang Y."/>
            <person name="Chuda L."/>
            <person name="Citroen M."/>
            <person name="Collymore A."/>
            <person name="Cooke P."/>
            <person name="Costello M."/>
            <person name="D'Aco K."/>
            <person name="Daza R."/>
            <person name="De Haan G."/>
            <person name="DeGray S."/>
            <person name="DeMaso C."/>
            <person name="Dhargay N."/>
            <person name="Dooley K."/>
            <person name="Dooley E."/>
            <person name="Doricent M."/>
            <person name="Dorje P."/>
            <person name="Dorjee K."/>
            <person name="Dupes A."/>
            <person name="Elong R."/>
            <person name="Falk J."/>
            <person name="Farina A."/>
            <person name="Faro S."/>
            <person name="Ferguson D."/>
            <person name="Fisher S."/>
            <person name="Foley C.D."/>
            <person name="Franke A."/>
            <person name="Friedrich D."/>
            <person name="Gadbois L."/>
            <person name="Gearin G."/>
            <person name="Gearin C.R."/>
            <person name="Giannoukos G."/>
            <person name="Goode T."/>
            <person name="Graham J."/>
            <person name="Grandbois E."/>
            <person name="Grewal S."/>
            <person name="Gyaltsen K."/>
            <person name="Hafez N."/>
            <person name="Hagos B."/>
            <person name="Hall J."/>
            <person name="Henson C."/>
            <person name="Hollinger A."/>
            <person name="Honan T."/>
            <person name="Huard M.D."/>
            <person name="Hughes L."/>
            <person name="Hurhula B."/>
            <person name="Husby M.E."/>
            <person name="Kamat A."/>
            <person name="Kanga B."/>
            <person name="Kashin S."/>
            <person name="Khazanovich D."/>
            <person name="Kisner P."/>
            <person name="Lance K."/>
            <person name="Lara M."/>
            <person name="Lee W."/>
            <person name="Lennon N."/>
            <person name="Letendre F."/>
            <person name="LeVine R."/>
            <person name="Lipovsky A."/>
            <person name="Liu X."/>
            <person name="Liu J."/>
            <person name="Liu S."/>
            <person name="Lokyitsang T."/>
            <person name="Lokyitsang Y."/>
            <person name="Lubonja R."/>
            <person name="Lui A."/>
            <person name="MacDonald P."/>
            <person name="Magnisalis V."/>
            <person name="Maru K."/>
            <person name="Matthews C."/>
            <person name="McCusker W."/>
            <person name="McDonough S."/>
            <person name="Mehta T."/>
            <person name="Meldrim J."/>
            <person name="Meneus L."/>
            <person name="Mihai O."/>
            <person name="Mihalev A."/>
            <person name="Mihova T."/>
            <person name="Mittelman R."/>
            <person name="Mlenga V."/>
            <person name="Montmayeur A."/>
            <person name="Mulrain L."/>
            <person name="Navidi A."/>
            <person name="Naylor J."/>
            <person name="Negash T."/>
            <person name="Nguyen T."/>
            <person name="Nguyen N."/>
            <person name="Nicol R."/>
            <person name="Norbu C."/>
            <person name="Norbu N."/>
            <person name="Novod N."/>
            <person name="O'Neill B."/>
            <person name="Osman S."/>
            <person name="Markiewicz E."/>
            <person name="Oyono O.L."/>
            <person name="Patti C."/>
            <person name="Phunkhang P."/>
            <person name="Pierre F."/>
            <person name="Priest M."/>
            <person name="Raghuraman S."/>
            <person name="Rege F."/>
            <person name="Reyes R."/>
            <person name="Rise C."/>
            <person name="Rogov P."/>
            <person name="Ross K."/>
            <person name="Ryan E."/>
            <person name="Settipalli S."/>
            <person name="Shea T."/>
            <person name="Sherpa N."/>
            <person name="Shi L."/>
            <person name="Shih D."/>
            <person name="Sparrow T."/>
            <person name="Spaulding J."/>
            <person name="Stalker J."/>
            <person name="Stange-Thomann N."/>
            <person name="Stavropoulos S."/>
            <person name="Stone C."/>
            <person name="Strader C."/>
            <person name="Tesfaye S."/>
            <person name="Thomson T."/>
            <person name="Thoulutsang Y."/>
            <person name="Thoulutsang D."/>
            <person name="Topham K."/>
            <person name="Topping I."/>
            <person name="Tsamla T."/>
            <person name="Vassiliev H."/>
            <person name="Vo A."/>
            <person name="Wangchuk T."/>
            <person name="Wangdi T."/>
            <person name="Weiand M."/>
            <person name="Wilkinson J."/>
            <person name="Wilson A."/>
            <person name="Yadav S."/>
            <person name="Young G."/>
            <person name="Yu Q."/>
            <person name="Zembek L."/>
            <person name="Zhong D."/>
            <person name="Zimmer A."/>
            <person name="Zwirko Z."/>
            <person name="Jaffe D.B."/>
            <person name="Alvarez P."/>
            <person name="Brockman W."/>
            <person name="Butler J."/>
            <person name="Chin C."/>
            <person name="Gnerre S."/>
            <person name="Grabherr M."/>
            <person name="Kleber M."/>
            <person name="Mauceli E."/>
            <person name="MacCallum I."/>
        </authorList>
    </citation>
    <scope>NUCLEOTIDE SEQUENCE [LARGE SCALE GENOMIC DNA]</scope>
    <source>
        <strain evidence="6">Tucson 15081-1352.22</strain>
    </source>
</reference>
<evidence type="ECO:0000256" key="3">
    <source>
        <dbReference type="SAM" id="SignalP"/>
    </source>
</evidence>
<evidence type="ECO:0000313" key="5">
    <source>
        <dbReference type="EMBL" id="KRG06463.1"/>
    </source>
</evidence>
<dbReference type="Pfam" id="PF00188">
    <property type="entry name" value="CAP"/>
    <property type="match status" value="1"/>
</dbReference>
<dbReference type="CDD" id="cd05380">
    <property type="entry name" value="CAP_euk"/>
    <property type="match status" value="1"/>
</dbReference>
<dbReference type="KEGG" id="dmo:Dmoj_GI25874"/>
<feature type="signal peptide" evidence="3">
    <location>
        <begin position="1"/>
        <end position="23"/>
    </location>
</feature>
<keyword evidence="2" id="KW-0964">Secreted</keyword>
<dbReference type="SMR" id="A0A0Q9XCZ8"/>
<comment type="subcellular location">
    <subcellularLocation>
        <location evidence="1">Secreted</location>
    </subcellularLocation>
</comment>
<keyword evidence="6" id="KW-1185">Reference proteome</keyword>
<dbReference type="InterPro" id="IPR035940">
    <property type="entry name" value="CAP_sf"/>
</dbReference>
<feature type="chain" id="PRO_5006387787" description="SCP domain-containing protein" evidence="3">
    <location>
        <begin position="24"/>
        <end position="223"/>
    </location>
</feature>
<dbReference type="Gene3D" id="3.40.33.10">
    <property type="entry name" value="CAP"/>
    <property type="match status" value="1"/>
</dbReference>